<dbReference type="Gene3D" id="3.40.50.620">
    <property type="entry name" value="HUPs"/>
    <property type="match status" value="1"/>
</dbReference>
<reference evidence="2 3" key="1">
    <citation type="submission" date="2021-02" db="EMBL/GenBank/DDBJ databases">
        <title>Plant Genome Project.</title>
        <authorList>
            <person name="Zhang R.-G."/>
        </authorList>
    </citation>
    <scope>NUCLEOTIDE SEQUENCE [LARGE SCALE GENOMIC DNA]</scope>
    <source>
        <tissue evidence="2">Leaves</tissue>
    </source>
</reference>
<comment type="caution">
    <text evidence="2">The sequence shown here is derived from an EMBL/GenBank/DDBJ whole genome shotgun (WGS) entry which is preliminary data.</text>
</comment>
<dbReference type="InterPro" id="IPR014729">
    <property type="entry name" value="Rossmann-like_a/b/a_fold"/>
</dbReference>
<dbReference type="InterPro" id="IPR006015">
    <property type="entry name" value="Universal_stress_UspA"/>
</dbReference>
<accession>A0ABQ8INK3</accession>
<feature type="domain" description="UspA" evidence="1">
    <location>
        <begin position="11"/>
        <end position="160"/>
    </location>
</feature>
<dbReference type="PANTHER" id="PTHR31964:SF126">
    <property type="entry name" value="ADENINE NUCLEOTIDE ALPHA HYDROLASES-LIKE SUPERFAMILY PROTEIN"/>
    <property type="match status" value="1"/>
</dbReference>
<dbReference type="EMBL" id="JAFEMO010000001">
    <property type="protein sequence ID" value="KAH7578256.1"/>
    <property type="molecule type" value="Genomic_DNA"/>
</dbReference>
<sequence length="165" mass="18315">MESEMKKTEQQKVVVAVDESEESMYALSWCLTNFFPKKTNSTLVLLYVKPPPPVHSSFEAAGYMFSADVNKAMEKYGSETVNSVMQRAEAVYRNFQTAINVERVVGCGEAKDVICGVVEKLKADTLVIGSHGYGFIKRVLLGSVSDYCAKHVKCPVVIVKHPEEK</sequence>
<dbReference type="SUPFAM" id="SSF52402">
    <property type="entry name" value="Adenine nucleotide alpha hydrolases-like"/>
    <property type="match status" value="1"/>
</dbReference>
<keyword evidence="3" id="KW-1185">Reference proteome</keyword>
<dbReference type="CDD" id="cd23659">
    <property type="entry name" value="USP_At3g01520-like"/>
    <property type="match status" value="1"/>
</dbReference>
<dbReference type="Pfam" id="PF00582">
    <property type="entry name" value="Usp"/>
    <property type="match status" value="1"/>
</dbReference>
<protein>
    <recommendedName>
        <fullName evidence="1">UspA domain-containing protein</fullName>
    </recommendedName>
</protein>
<proteinExistence type="predicted"/>
<dbReference type="PRINTS" id="PR01438">
    <property type="entry name" value="UNVRSLSTRESS"/>
</dbReference>
<gene>
    <name evidence="2" type="ORF">JRO89_XS01G0360300</name>
</gene>
<evidence type="ECO:0000313" key="3">
    <source>
        <dbReference type="Proteomes" id="UP000827721"/>
    </source>
</evidence>
<dbReference type="InterPro" id="IPR006016">
    <property type="entry name" value="UspA"/>
</dbReference>
<evidence type="ECO:0000259" key="1">
    <source>
        <dbReference type="Pfam" id="PF00582"/>
    </source>
</evidence>
<evidence type="ECO:0000313" key="2">
    <source>
        <dbReference type="EMBL" id="KAH7578256.1"/>
    </source>
</evidence>
<dbReference type="Proteomes" id="UP000827721">
    <property type="component" value="Unassembled WGS sequence"/>
</dbReference>
<name>A0ABQ8INK3_9ROSI</name>
<dbReference type="PANTHER" id="PTHR31964">
    <property type="entry name" value="ADENINE NUCLEOTIDE ALPHA HYDROLASES-LIKE SUPERFAMILY PROTEIN"/>
    <property type="match status" value="1"/>
</dbReference>
<organism evidence="2 3">
    <name type="scientific">Xanthoceras sorbifolium</name>
    <dbReference type="NCBI Taxonomy" id="99658"/>
    <lineage>
        <taxon>Eukaryota</taxon>
        <taxon>Viridiplantae</taxon>
        <taxon>Streptophyta</taxon>
        <taxon>Embryophyta</taxon>
        <taxon>Tracheophyta</taxon>
        <taxon>Spermatophyta</taxon>
        <taxon>Magnoliopsida</taxon>
        <taxon>eudicotyledons</taxon>
        <taxon>Gunneridae</taxon>
        <taxon>Pentapetalae</taxon>
        <taxon>rosids</taxon>
        <taxon>malvids</taxon>
        <taxon>Sapindales</taxon>
        <taxon>Sapindaceae</taxon>
        <taxon>Xanthoceroideae</taxon>
        <taxon>Xanthoceras</taxon>
    </lineage>
</organism>